<dbReference type="Gene3D" id="3.40.30.10">
    <property type="entry name" value="Glutaredoxin"/>
    <property type="match status" value="1"/>
</dbReference>
<dbReference type="SUPFAM" id="SSF52833">
    <property type="entry name" value="Thioredoxin-like"/>
    <property type="match status" value="1"/>
</dbReference>
<dbReference type="InterPro" id="IPR047262">
    <property type="entry name" value="PRX-like1"/>
</dbReference>
<dbReference type="EMBL" id="FXTJ01000004">
    <property type="protein sequence ID" value="SMO80199.1"/>
    <property type="molecule type" value="Genomic_DNA"/>
</dbReference>
<evidence type="ECO:0000313" key="4">
    <source>
        <dbReference type="Proteomes" id="UP000317484"/>
    </source>
</evidence>
<dbReference type="InterPro" id="IPR013740">
    <property type="entry name" value="Redoxin"/>
</dbReference>
<feature type="region of interest" description="Disordered" evidence="1">
    <location>
        <begin position="1"/>
        <end position="23"/>
    </location>
</feature>
<reference evidence="3 4" key="1">
    <citation type="submission" date="2017-05" db="EMBL/GenBank/DDBJ databases">
        <authorList>
            <person name="Varghese N."/>
            <person name="Submissions S."/>
        </authorList>
    </citation>
    <scope>NUCLEOTIDE SEQUENCE [LARGE SCALE GENOMIC DNA]</scope>
    <source>
        <strain evidence="3 4">DSM 46834</strain>
    </source>
</reference>
<dbReference type="RefSeq" id="WP_185938319.1">
    <property type="nucleotide sequence ID" value="NZ_FXTJ01000004.1"/>
</dbReference>
<dbReference type="AlphaFoldDB" id="A0A521E8G7"/>
<proteinExistence type="predicted"/>
<dbReference type="GO" id="GO:0016491">
    <property type="term" value="F:oxidoreductase activity"/>
    <property type="evidence" value="ECO:0007669"/>
    <property type="project" value="InterPro"/>
</dbReference>
<gene>
    <name evidence="3" type="ORF">SAMN06273567_104332</name>
</gene>
<protein>
    <submittedName>
        <fullName evidence="3">Peroxiredoxin</fullName>
    </submittedName>
</protein>
<organism evidence="3 4">
    <name type="scientific">Geodermatophilus aquaeductus</name>
    <dbReference type="NCBI Taxonomy" id="1564161"/>
    <lineage>
        <taxon>Bacteria</taxon>
        <taxon>Bacillati</taxon>
        <taxon>Actinomycetota</taxon>
        <taxon>Actinomycetes</taxon>
        <taxon>Geodermatophilales</taxon>
        <taxon>Geodermatophilaceae</taxon>
        <taxon>Geodermatophilus</taxon>
    </lineage>
</organism>
<sequence>MLEQDHTRVGTGRLTVGNPAPRFTLPDTDGSPIGLQPAAHEATVVVFTSSGCPFALAWHDRLQAVARDHASRDVAFLQVVSNDDADHPEDSLEGMRRRVAAGELAGPFLRDADQAVGQAYGATATPEVFVVDRAGLVRYHGAPDADHDDPAQDAAWLREALEDVLAGRDVARPLTSPAGCSVTWRVELLWWAGCPTHDRAADLLRQTLAGLGRDEVRVVEREVRTREEATQLAFPGSPTFQVGRRDLFPVATPPALTCRVYAREDGRSSPLPDGAELAGRLRAALARPWDLPHWVDPRKPAPADSPS</sequence>
<dbReference type="Pfam" id="PF08534">
    <property type="entry name" value="Redoxin"/>
    <property type="match status" value="1"/>
</dbReference>
<feature type="domain" description="Thioredoxin" evidence="2">
    <location>
        <begin position="14"/>
        <end position="166"/>
    </location>
</feature>
<dbReference type="PANTHER" id="PTHR43640">
    <property type="entry name" value="OS07G0260300 PROTEIN"/>
    <property type="match status" value="1"/>
</dbReference>
<dbReference type="InterPro" id="IPR036249">
    <property type="entry name" value="Thioredoxin-like_sf"/>
</dbReference>
<evidence type="ECO:0000259" key="2">
    <source>
        <dbReference type="PROSITE" id="PS51352"/>
    </source>
</evidence>
<dbReference type="InterPro" id="IPR013766">
    <property type="entry name" value="Thioredoxin_domain"/>
</dbReference>
<evidence type="ECO:0000256" key="1">
    <source>
        <dbReference type="SAM" id="MobiDB-lite"/>
    </source>
</evidence>
<evidence type="ECO:0000313" key="3">
    <source>
        <dbReference type="EMBL" id="SMO80199.1"/>
    </source>
</evidence>
<dbReference type="CDD" id="cd02969">
    <property type="entry name" value="PRX_like1"/>
    <property type="match status" value="1"/>
</dbReference>
<dbReference type="PROSITE" id="PS51352">
    <property type="entry name" value="THIOREDOXIN_2"/>
    <property type="match status" value="1"/>
</dbReference>
<dbReference type="PANTHER" id="PTHR43640:SF1">
    <property type="entry name" value="THIOREDOXIN-DEPENDENT PEROXIREDOXIN"/>
    <property type="match status" value="1"/>
</dbReference>
<keyword evidence="4" id="KW-1185">Reference proteome</keyword>
<dbReference type="Proteomes" id="UP000317484">
    <property type="component" value="Unassembled WGS sequence"/>
</dbReference>
<accession>A0A521E8G7</accession>
<name>A0A521E8G7_9ACTN</name>